<comment type="cofactor">
    <cofactor evidence="3">
        <name>Fe(2+)</name>
        <dbReference type="ChEBI" id="CHEBI:29033"/>
    </cofactor>
</comment>
<dbReference type="Pfam" id="PF00149">
    <property type="entry name" value="Metallophos"/>
    <property type="match status" value="1"/>
</dbReference>
<dbReference type="InterPro" id="IPR004843">
    <property type="entry name" value="Calcineurin-like_PHP"/>
</dbReference>
<evidence type="ECO:0000259" key="15">
    <source>
        <dbReference type="SMART" id="SM01124"/>
    </source>
</evidence>
<dbReference type="EMBL" id="UFQT01002111">
    <property type="protein sequence ID" value="SSX32703.1"/>
    <property type="molecule type" value="Genomic_DNA"/>
</dbReference>
<evidence type="ECO:0000256" key="1">
    <source>
        <dbReference type="ARBA" id="ARBA00001936"/>
    </source>
</evidence>
<comment type="subcellular location">
    <subcellularLocation>
        <location evidence="4">Nucleus</location>
    </subcellularLocation>
</comment>
<comment type="similarity">
    <text evidence="5">Belongs to the lariat debranching enzyme family.</text>
</comment>
<dbReference type="AlphaFoldDB" id="A0A336MVD9"/>
<comment type="cofactor">
    <cofactor evidence="2">
        <name>Zn(2+)</name>
        <dbReference type="ChEBI" id="CHEBI:29105"/>
    </cofactor>
</comment>
<feature type="region of interest" description="Disordered" evidence="14">
    <location>
        <begin position="504"/>
        <end position="581"/>
    </location>
</feature>
<dbReference type="GO" id="GO:0005634">
    <property type="term" value="C:nucleus"/>
    <property type="evidence" value="ECO:0007669"/>
    <property type="project" value="UniProtKB-SubCell"/>
</dbReference>
<evidence type="ECO:0000256" key="5">
    <source>
        <dbReference type="ARBA" id="ARBA00006045"/>
    </source>
</evidence>
<keyword evidence="12" id="KW-0539">Nucleus</keyword>
<evidence type="ECO:0000256" key="6">
    <source>
        <dbReference type="ARBA" id="ARBA00022664"/>
    </source>
</evidence>
<evidence type="ECO:0000256" key="12">
    <source>
        <dbReference type="ARBA" id="ARBA00023242"/>
    </source>
</evidence>
<dbReference type="PANTHER" id="PTHR12849">
    <property type="entry name" value="RNA LARIAT DEBRANCHING ENZYME"/>
    <property type="match status" value="1"/>
</dbReference>
<keyword evidence="8" id="KW-0378">Hydrolase</keyword>
<evidence type="ECO:0000256" key="13">
    <source>
        <dbReference type="ARBA" id="ARBA00058627"/>
    </source>
</evidence>
<dbReference type="VEuPathDB" id="VectorBase:CSON005300"/>
<proteinExistence type="inferred from homology"/>
<reference evidence="17" key="2">
    <citation type="submission" date="2018-07" db="EMBL/GenBank/DDBJ databases">
        <authorList>
            <person name="Quirk P.G."/>
            <person name="Krulwich T.A."/>
        </authorList>
    </citation>
    <scope>NUCLEOTIDE SEQUENCE</scope>
</reference>
<evidence type="ECO:0000256" key="14">
    <source>
        <dbReference type="SAM" id="MobiDB-lite"/>
    </source>
</evidence>
<keyword evidence="6" id="KW-0507">mRNA processing</keyword>
<dbReference type="Gene3D" id="3.60.21.10">
    <property type="match status" value="1"/>
</dbReference>
<dbReference type="OMA" id="VKNIDCH"/>
<feature type="compositionally biased region" description="Basic and acidic residues" evidence="14">
    <location>
        <begin position="544"/>
        <end position="558"/>
    </location>
</feature>
<dbReference type="GO" id="GO:0000398">
    <property type="term" value="P:mRNA splicing, via spliceosome"/>
    <property type="evidence" value="ECO:0007669"/>
    <property type="project" value="TreeGrafter"/>
</dbReference>
<dbReference type="CDD" id="cd00844">
    <property type="entry name" value="MPP_Dbr1_N"/>
    <property type="match status" value="1"/>
</dbReference>
<protein>
    <submittedName>
        <fullName evidence="17">CSON005300 protein</fullName>
    </submittedName>
</protein>
<keyword evidence="10" id="KW-0408">Iron</keyword>
<dbReference type="GO" id="GO:0046872">
    <property type="term" value="F:metal ion binding"/>
    <property type="evidence" value="ECO:0007669"/>
    <property type="project" value="UniProtKB-KW"/>
</dbReference>
<gene>
    <name evidence="17" type="primary">CSON005300</name>
</gene>
<dbReference type="FunFam" id="3.60.21.10:FF:000035">
    <property type="entry name" value="Lariat debranching enzyme"/>
    <property type="match status" value="1"/>
</dbReference>
<comment type="function">
    <text evidence="13">Cleaves the 2'-5' phosphodiester linkage at the branch point of lariat intron pre-mRNAs after splicing and converts them into linear molecules that are subsequently degraded. It thereby facilitates ribonucleotide turnover.</text>
</comment>
<keyword evidence="9" id="KW-0862">Zinc</keyword>
<dbReference type="Pfam" id="PF05011">
    <property type="entry name" value="DBR1"/>
    <property type="match status" value="1"/>
</dbReference>
<feature type="compositionally biased region" description="Polar residues" evidence="14">
    <location>
        <begin position="429"/>
        <end position="458"/>
    </location>
</feature>
<feature type="region of interest" description="Disordered" evidence="14">
    <location>
        <begin position="429"/>
        <end position="471"/>
    </location>
</feature>
<keyword evidence="7" id="KW-0479">Metal-binding</keyword>
<name>A0A336MVD9_CULSO</name>
<dbReference type="EMBL" id="UFQS01002111">
    <property type="protein sequence ID" value="SSX13265.1"/>
    <property type="molecule type" value="Genomic_DNA"/>
</dbReference>
<dbReference type="SUPFAM" id="SSF56300">
    <property type="entry name" value="Metallo-dependent phosphatases"/>
    <property type="match status" value="1"/>
</dbReference>
<dbReference type="PANTHER" id="PTHR12849:SF0">
    <property type="entry name" value="LARIAT DEBRANCHING ENZYME"/>
    <property type="match status" value="1"/>
</dbReference>
<evidence type="ECO:0000256" key="10">
    <source>
        <dbReference type="ARBA" id="ARBA00023004"/>
    </source>
</evidence>
<dbReference type="InterPro" id="IPR007708">
    <property type="entry name" value="DBR1_C"/>
</dbReference>
<evidence type="ECO:0000256" key="4">
    <source>
        <dbReference type="ARBA" id="ARBA00004123"/>
    </source>
</evidence>
<evidence type="ECO:0000256" key="3">
    <source>
        <dbReference type="ARBA" id="ARBA00001954"/>
    </source>
</evidence>
<evidence type="ECO:0000256" key="8">
    <source>
        <dbReference type="ARBA" id="ARBA00022801"/>
    </source>
</evidence>
<evidence type="ECO:0000256" key="9">
    <source>
        <dbReference type="ARBA" id="ARBA00022833"/>
    </source>
</evidence>
<dbReference type="SMART" id="SM01124">
    <property type="entry name" value="DBR1"/>
    <property type="match status" value="1"/>
</dbReference>
<dbReference type="GO" id="GO:0008419">
    <property type="term" value="F:RNA lariat debranching enzyme activity"/>
    <property type="evidence" value="ECO:0007669"/>
    <property type="project" value="UniProtKB-ARBA"/>
</dbReference>
<evidence type="ECO:0000256" key="11">
    <source>
        <dbReference type="ARBA" id="ARBA00023211"/>
    </source>
</evidence>
<keyword evidence="11" id="KW-0464">Manganese</keyword>
<evidence type="ECO:0000256" key="2">
    <source>
        <dbReference type="ARBA" id="ARBA00001947"/>
    </source>
</evidence>
<sequence>MMNDGATTTFVERDCMMEINGVELLGYRIQNLSSLCQSVIIAVEGCAHGELEKIYEVVSELEQKQNIKVDLLICCGDFQSTRNLDDLDCMAVPPKHRHICTFYKYYNGEKQAPILTLFIGGNHEASNYLQELPYGGWVAPNIYYMGYAGVVKFNGIRIAGISGIYKAHDYFKGHYECSPYNDHTIRSVYHQRQLEVFRLSQLTPKIDICLSHDWPRGVTEYGNKNQLLRFKPFFRDDIENNCLGSPPCEELLYKLQPKYWFSAHLHCKFSAVVPHEDTGYETKFLALDKCLPKRRFLQILDIEEPEGCSKGLFYDLEWLTILSTTNSLLSVKPTPNYMPGPNGNERFDFNPTDDEITKIEEKFPDLRIPENFQKVSPAYNPSDERRHGTQPDAQVNMQTTQFCDKLGIDDPLSLVLLLSGKELNYSTNTNLSHDSDMQSLDDTGNVSGYALSQNSPENPDQAPPASSLPKPVWMVEDRTGDPDKINLDDDDDDQNEEKLAQAFTAKYSTPFKSPLGAGTATKTPRSKMTLPSPKFESCISEENETAKNENDLEPKSSEPETTPAKKFKRRNQEIYGTPCDG</sequence>
<dbReference type="InterPro" id="IPR029052">
    <property type="entry name" value="Metallo-depent_PP-like"/>
</dbReference>
<accession>A0A336MVD9</accession>
<feature type="domain" description="Lariat debranching enzyme C-terminal" evidence="15">
    <location>
        <begin position="273"/>
        <end position="412"/>
    </location>
</feature>
<evidence type="ECO:0000313" key="16">
    <source>
        <dbReference type="EMBL" id="SSX13265.1"/>
    </source>
</evidence>
<comment type="cofactor">
    <cofactor evidence="1">
        <name>Mn(2+)</name>
        <dbReference type="ChEBI" id="CHEBI:29035"/>
    </cofactor>
</comment>
<organism evidence="17">
    <name type="scientific">Culicoides sonorensis</name>
    <name type="common">Biting midge</name>
    <dbReference type="NCBI Taxonomy" id="179676"/>
    <lineage>
        <taxon>Eukaryota</taxon>
        <taxon>Metazoa</taxon>
        <taxon>Ecdysozoa</taxon>
        <taxon>Arthropoda</taxon>
        <taxon>Hexapoda</taxon>
        <taxon>Insecta</taxon>
        <taxon>Pterygota</taxon>
        <taxon>Neoptera</taxon>
        <taxon>Endopterygota</taxon>
        <taxon>Diptera</taxon>
        <taxon>Nematocera</taxon>
        <taxon>Chironomoidea</taxon>
        <taxon>Ceratopogonidae</taxon>
        <taxon>Ceratopogoninae</taxon>
        <taxon>Culicoides</taxon>
        <taxon>Monoculicoides</taxon>
    </lineage>
</organism>
<reference evidence="16" key="1">
    <citation type="submission" date="2018-04" db="EMBL/GenBank/DDBJ databases">
        <authorList>
            <person name="Go L.Y."/>
            <person name="Mitchell J.A."/>
        </authorList>
    </citation>
    <scope>NUCLEOTIDE SEQUENCE</scope>
    <source>
        <tissue evidence="16">Whole organism</tissue>
    </source>
</reference>
<evidence type="ECO:0000313" key="17">
    <source>
        <dbReference type="EMBL" id="SSX32703.1"/>
    </source>
</evidence>
<evidence type="ECO:0000256" key="7">
    <source>
        <dbReference type="ARBA" id="ARBA00022723"/>
    </source>
</evidence>
<dbReference type="InterPro" id="IPR041816">
    <property type="entry name" value="Dbr1_N"/>
</dbReference>